<dbReference type="PROSITE" id="PS50901">
    <property type="entry name" value="FTSK"/>
    <property type="match status" value="1"/>
</dbReference>
<evidence type="ECO:0000256" key="13">
    <source>
        <dbReference type="ARBA" id="ARBA00023136"/>
    </source>
</evidence>
<evidence type="ECO:0000256" key="3">
    <source>
        <dbReference type="ARBA" id="ARBA00020887"/>
    </source>
</evidence>
<sequence length="1355" mass="149634">MSQEYTEDKEVTLTKLSSGRRLLEALLILIVLFAVWLMAALLSFNPSDPSWSQTAWHEPIHNLGGMPGAWLADTLFFIFGVMAYTIPVIIVGGCWFAWRHQSSDEYIDYFAVSLRIIGVLALILTSCGLAAINADDIWYFASGGVIGSLLSTTLQPLLHSSGGTIALLCVWAAGLTLFTGWSWVTIAEKLGGWILNILTFASNRTRRDDTWVDEDEYEDDEEYEDENHGKQHESRRARILRGALARRKRLAEKFINPMGRQTDAALFSGKRMDDDEEIIYTARGVAADPDDVLFSGNRATQPEYDEYDPLLNGAPITEPVAVAAAATTATQSWAAPVEPVTQTPPVASVDVPPSQPTVAWQPVPGPQTGEPVIAPAPEGYPQQSQYAQPAVQYNEPLQQPVQPQQPYYAPAAEQPAQQPYYAPAAEQPVQQPYYAPAPEQPVAGNAWQAEEQQSTFAPQSTYQTEQTYQQPAAQEPLYQQPQSVEQQPVVEPEPVVEETKPARPPLYYFEEVEEKRAREREQLAAWYQPIPEPVKEPEPIKSSLKAPSVAAVPPVEAAAAVSPLASGVKKATLATGAAATVAAPVFSLANSGGPRPQVKEGIGPQLPRPKRIRVPTRRELASYGIKLPSQRAAEEKAREAQRNQYDSGDQYNDDEIDAMQQDELARQFAQTQQQRYGEQYQHDVPVNAEDADAAAEAELARQFAQTQQQRYSGEQPAGANPFSLDDFEFSPMKALLDDGPHEPLFTPIVEPVQQPQQPVAPQQQYQQPQQPVPPQQQYQQPQQPVAPQPQYQQPQQQVAPQPQYQQPQQPVAPQPQYQQPQQPVAPQPQYQQPQQPVAPQQQDTLLHPLLMRNGDSRPLHKPTTPLPSLDLLTPPPSEVEPVDTFALEQMARLVEARLADFRIKADVVNYSPGPVITRFELNLAPGVKAARISNLSRDLARSLSTVAVRVVEVIPGKPYVGLELPNKKRQTVYLREVLDNAKFRDNPSPLTVVLGKDIAGEPVVADLAKMPHLLVAGTTGSGKSVGVNAMILSMLYKAQPEDVRFIMIDPKMLELSVYEGIPHLLTEVVTDMKDAANALRWCVNEMERRYKLMSALGVRNLAGYNEKIAEADRMMRPIPDPYWKPGDSMDAQHPVLKKEPYIVVLVDEFADLMMTVGKKVEELIARLAQKARAAGIHLVLATQRPSVDVITGLIKANIPTRIAFTVSSKIDSRTILDQAGAESLLGMGDMLYSGPNSTLPVRVHGAFVRDQEVHAVVQDWKARGRPQYVDGITSDSESEGGAGGFDGAEELDPLFDQAVQFVTEKRKASISGVQRQFRIGYNRAARIIEQMEAQGIVSEQGHNGNREVLAPPPFD</sequence>
<dbReference type="Pfam" id="PF17854">
    <property type="entry name" value="FtsK_alpha"/>
    <property type="match status" value="1"/>
</dbReference>
<evidence type="ECO:0000256" key="8">
    <source>
        <dbReference type="ARBA" id="ARBA00022741"/>
    </source>
</evidence>
<dbReference type="FunFam" id="1.10.10.10:FF:000268">
    <property type="entry name" value="DNA translocase FtsK"/>
    <property type="match status" value="1"/>
</dbReference>
<evidence type="ECO:0000313" key="23">
    <source>
        <dbReference type="EMBL" id="STM24878.1"/>
    </source>
</evidence>
<evidence type="ECO:0000313" key="27">
    <source>
        <dbReference type="Proteomes" id="UP000531463"/>
    </source>
</evidence>
<dbReference type="GO" id="GO:0051301">
    <property type="term" value="P:cell division"/>
    <property type="evidence" value="ECO:0007669"/>
    <property type="project" value="UniProtKB-KW"/>
</dbReference>
<keyword evidence="10 15" id="KW-0067">ATP-binding</keyword>
<feature type="region of interest" description="Disordered" evidence="16">
    <location>
        <begin position="445"/>
        <end position="502"/>
    </location>
</feature>
<dbReference type="Proteomes" id="UP000521994">
    <property type="component" value="Unassembled WGS sequence"/>
</dbReference>
<evidence type="ECO:0000256" key="6">
    <source>
        <dbReference type="ARBA" id="ARBA00022618"/>
    </source>
</evidence>
<dbReference type="EMBL" id="UGFE01000002">
    <property type="protein sequence ID" value="STM24878.1"/>
    <property type="molecule type" value="Genomic_DNA"/>
</dbReference>
<dbReference type="InterPro" id="IPR041027">
    <property type="entry name" value="FtsK_alpha"/>
</dbReference>
<feature type="region of interest" description="Disordered" evidence="16">
    <location>
        <begin position="344"/>
        <end position="386"/>
    </location>
</feature>
<dbReference type="GO" id="GO:0003677">
    <property type="term" value="F:DNA binding"/>
    <property type="evidence" value="ECO:0007669"/>
    <property type="project" value="UniProtKB-KW"/>
</dbReference>
<keyword evidence="14" id="KW-0131">Cell cycle</keyword>
<accession>A0A066RFR9</accession>
<feature type="compositionally biased region" description="Low complexity" evidence="16">
    <location>
        <begin position="862"/>
        <end position="872"/>
    </location>
</feature>
<comment type="subcellular location">
    <subcellularLocation>
        <location evidence="1">Cell inner membrane</location>
        <topology evidence="1">Multi-pass membrane protein</topology>
    </subcellularLocation>
</comment>
<feature type="binding site" evidence="15">
    <location>
        <begin position="1017"/>
        <end position="1024"/>
    </location>
    <ligand>
        <name>ATP</name>
        <dbReference type="ChEBI" id="CHEBI:30616"/>
    </ligand>
</feature>
<protein>
    <recommendedName>
        <fullName evidence="3">DNA translocase FtsK</fullName>
    </recommendedName>
</protein>
<evidence type="ECO:0000256" key="5">
    <source>
        <dbReference type="ARBA" id="ARBA00022519"/>
    </source>
</evidence>
<evidence type="ECO:0000256" key="10">
    <source>
        <dbReference type="ARBA" id="ARBA00022840"/>
    </source>
</evidence>
<evidence type="ECO:0000256" key="1">
    <source>
        <dbReference type="ARBA" id="ARBA00004429"/>
    </source>
</evidence>
<feature type="region of interest" description="Disordered" evidence="16">
    <location>
        <begin position="754"/>
        <end position="875"/>
    </location>
</feature>
<evidence type="ECO:0000259" key="18">
    <source>
        <dbReference type="PROSITE" id="PS50901"/>
    </source>
</evidence>
<dbReference type="InterPro" id="IPR027417">
    <property type="entry name" value="P-loop_NTPase"/>
</dbReference>
<reference evidence="21 28" key="1">
    <citation type="journal article" date="2018" name="Genome Biol.">
        <title>SKESA: strategic k-mer extension for scrupulous assemblies.</title>
        <authorList>
            <person name="Souvorov A."/>
            <person name="Agarwala R."/>
            <person name="Lipman D.J."/>
        </authorList>
    </citation>
    <scope>NUCLEOTIDE SEQUENCE [LARGE SCALE GENOMIC DNA]</scope>
    <source>
        <strain evidence="21 28">TW14994</strain>
    </source>
</reference>
<evidence type="ECO:0000256" key="9">
    <source>
        <dbReference type="ARBA" id="ARBA00022829"/>
    </source>
</evidence>
<dbReference type="PANTHER" id="PTHR22683:SF41">
    <property type="entry name" value="DNA TRANSLOCASE FTSK"/>
    <property type="match status" value="1"/>
</dbReference>
<feature type="region of interest" description="Disordered" evidence="16">
    <location>
        <begin position="701"/>
        <end position="725"/>
    </location>
</feature>
<dbReference type="InterPro" id="IPR002543">
    <property type="entry name" value="FtsK_dom"/>
</dbReference>
<dbReference type="InterPro" id="IPR025199">
    <property type="entry name" value="FtsK_4TM"/>
</dbReference>
<dbReference type="SUPFAM" id="SSF52540">
    <property type="entry name" value="P-loop containing nucleoside triphosphate hydrolases"/>
    <property type="match status" value="1"/>
</dbReference>
<feature type="transmembrane region" description="Helical" evidence="17">
    <location>
        <begin position="25"/>
        <end position="44"/>
    </location>
</feature>
<dbReference type="EMBL" id="AASXRC010000015">
    <property type="protein sequence ID" value="EFI0213869.1"/>
    <property type="molecule type" value="Genomic_DNA"/>
</dbReference>
<dbReference type="FunFam" id="3.30.980.40:FF:000001">
    <property type="entry name" value="DNA translocase FtsK"/>
    <property type="match status" value="1"/>
</dbReference>
<feature type="region of interest" description="Disordered" evidence="16">
    <location>
        <begin position="589"/>
        <end position="652"/>
    </location>
</feature>
<dbReference type="EMBL" id="WXKQ01000001">
    <property type="protein sequence ID" value="NAG17929.1"/>
    <property type="molecule type" value="Genomic_DNA"/>
</dbReference>
<feature type="transmembrane region" description="Helical" evidence="17">
    <location>
        <begin position="165"/>
        <end position="184"/>
    </location>
</feature>
<evidence type="ECO:0000256" key="4">
    <source>
        <dbReference type="ARBA" id="ARBA00022475"/>
    </source>
</evidence>
<dbReference type="GO" id="GO:0007059">
    <property type="term" value="P:chromosome segregation"/>
    <property type="evidence" value="ECO:0007669"/>
    <property type="project" value="UniProtKB-KW"/>
</dbReference>
<dbReference type="Proteomes" id="UP000475070">
    <property type="component" value="Unassembled WGS sequence"/>
</dbReference>
<evidence type="ECO:0000313" key="28">
    <source>
        <dbReference type="Proteomes" id="UP000842385"/>
    </source>
</evidence>
<keyword evidence="12" id="KW-0238">DNA-binding</keyword>
<dbReference type="Gene3D" id="3.40.50.300">
    <property type="entry name" value="P-loop containing nucleotide triphosphate hydrolases"/>
    <property type="match status" value="1"/>
</dbReference>
<keyword evidence="4" id="KW-1003">Cell membrane</keyword>
<evidence type="ECO:0000313" key="25">
    <source>
        <dbReference type="Proteomes" id="UP000475070"/>
    </source>
</evidence>
<dbReference type="Gene3D" id="1.10.10.10">
    <property type="entry name" value="Winged helix-like DNA-binding domain superfamily/Winged helix DNA-binding domain"/>
    <property type="match status" value="1"/>
</dbReference>
<feature type="transmembrane region" description="Helical" evidence="17">
    <location>
        <begin position="75"/>
        <end position="98"/>
    </location>
</feature>
<dbReference type="SUPFAM" id="SSF46785">
    <property type="entry name" value="Winged helix' DNA-binding domain"/>
    <property type="match status" value="1"/>
</dbReference>
<dbReference type="Pfam" id="PF01580">
    <property type="entry name" value="FtsK_SpoIIIE"/>
    <property type="match status" value="1"/>
</dbReference>
<evidence type="ECO:0000313" key="22">
    <source>
        <dbReference type="EMBL" id="NAG17929.1"/>
    </source>
</evidence>
<comment type="caution">
    <text evidence="19">The sequence shown here is derived from an EMBL/GenBank/DDBJ whole genome shotgun (WGS) entry which is preliminary data.</text>
</comment>
<name>A0A066RFR9_ECOLX</name>
<keyword evidence="7 17" id="KW-0812">Transmembrane</keyword>
<feature type="compositionally biased region" description="Low complexity" evidence="16">
    <location>
        <begin position="462"/>
        <end position="493"/>
    </location>
</feature>
<dbReference type="Gene3D" id="3.30.980.40">
    <property type="match status" value="1"/>
</dbReference>
<proteinExistence type="inferred from homology"/>
<evidence type="ECO:0000313" key="24">
    <source>
        <dbReference type="Proteomes" id="UP000254718"/>
    </source>
</evidence>
<feature type="compositionally biased region" description="Polar residues" evidence="16">
    <location>
        <begin position="450"/>
        <end position="461"/>
    </location>
</feature>
<dbReference type="FunFam" id="3.40.50.300:FF:000209">
    <property type="entry name" value="Cell division protein FtsK"/>
    <property type="match status" value="1"/>
</dbReference>
<dbReference type="PANTHER" id="PTHR22683">
    <property type="entry name" value="SPORULATION PROTEIN RELATED"/>
    <property type="match status" value="1"/>
</dbReference>
<reference evidence="23 24" key="2">
    <citation type="submission" date="2018-06" db="EMBL/GenBank/DDBJ databases">
        <authorList>
            <consortium name="Pathogen Informatics"/>
            <person name="Doyle S."/>
        </authorList>
    </citation>
    <scope>NUCLEOTIDE SEQUENCE [LARGE SCALE GENOMIC DNA]</scope>
    <source>
        <strain evidence="23 24">NCTC8333</strain>
    </source>
</reference>
<dbReference type="CDD" id="cd01127">
    <property type="entry name" value="TrwB_TraG_TraD_VirD4"/>
    <property type="match status" value="1"/>
</dbReference>
<reference evidence="22 25" key="3">
    <citation type="journal article" date="2019" name="Nat. Med.">
        <title>A library of human gut bacterial isolates paired with longitudinal multiomics data enables mechanistic microbiome research.</title>
        <authorList>
            <person name="Poyet M."/>
            <person name="Groussin M."/>
            <person name="Gibbons S.M."/>
            <person name="Avila-Pacheco J."/>
            <person name="Jiang X."/>
            <person name="Kearney S.M."/>
            <person name="Perrotta A.R."/>
            <person name="Berdy B."/>
            <person name="Zhao S."/>
            <person name="Lieberman T.D."/>
            <person name="Swanson P.K."/>
            <person name="Smith M."/>
            <person name="Roesemann S."/>
            <person name="Alexander J.E."/>
            <person name="Rich S.A."/>
            <person name="Livny J."/>
            <person name="Vlamakis H."/>
            <person name="Clish C."/>
            <person name="Bullock K."/>
            <person name="Deik A."/>
            <person name="Scott J."/>
            <person name="Pierce K.A."/>
            <person name="Xavier R.J."/>
            <person name="Alm E.J."/>
        </authorList>
    </citation>
    <scope>NUCLEOTIDE SEQUENCE [LARGE SCALE GENOMIC DNA]</scope>
    <source>
        <strain evidence="22 25">BIOML-A112</strain>
    </source>
</reference>
<dbReference type="EMBL" id="DABFUC010000011">
    <property type="protein sequence ID" value="HAI8958426.1"/>
    <property type="molecule type" value="Genomic_DNA"/>
</dbReference>
<keyword evidence="13 17" id="KW-0472">Membrane</keyword>
<evidence type="ECO:0000256" key="2">
    <source>
        <dbReference type="ARBA" id="ARBA00006474"/>
    </source>
</evidence>
<dbReference type="InterPro" id="IPR036390">
    <property type="entry name" value="WH_DNA-bd_sf"/>
</dbReference>
<dbReference type="GO" id="GO:0071236">
    <property type="term" value="P:cellular response to antibiotic"/>
    <property type="evidence" value="ECO:0007669"/>
    <property type="project" value="UniProtKB-ARBA"/>
</dbReference>
<feature type="transmembrane region" description="Helical" evidence="17">
    <location>
        <begin position="137"/>
        <end position="158"/>
    </location>
</feature>
<dbReference type="InterPro" id="IPR036388">
    <property type="entry name" value="WH-like_DNA-bd_sf"/>
</dbReference>
<gene>
    <name evidence="19" type="primary">ftsK</name>
    <name evidence="20" type="ORF">BG944_003059</name>
    <name evidence="19" type="ORF">GAI89_09175</name>
    <name evidence="22" type="ORF">GUC01_02625</name>
    <name evidence="21" type="ORF">HKA49_002586</name>
    <name evidence="23" type="ORF">NCTC8333_03876</name>
</gene>
<keyword evidence="11 17" id="KW-1133">Transmembrane helix</keyword>
<evidence type="ECO:0000256" key="12">
    <source>
        <dbReference type="ARBA" id="ARBA00023125"/>
    </source>
</evidence>
<dbReference type="InterPro" id="IPR050206">
    <property type="entry name" value="FtsK/SpoIIIE/SftA"/>
</dbReference>
<feature type="compositionally biased region" description="Polar residues" evidence="16">
    <location>
        <begin position="703"/>
        <end position="712"/>
    </location>
</feature>
<evidence type="ECO:0000313" key="26">
    <source>
        <dbReference type="Proteomes" id="UP000521994"/>
    </source>
</evidence>
<evidence type="ECO:0000313" key="20">
    <source>
        <dbReference type="EMBL" id="EFI0213869.1"/>
    </source>
</evidence>
<reference evidence="21" key="6">
    <citation type="submission" date="2020-04" db="EMBL/GenBank/DDBJ databases">
        <authorList>
            <consortium name="NCBI Pathogen Detection Project"/>
        </authorList>
    </citation>
    <scope>NUCLEOTIDE SEQUENCE</scope>
    <source>
        <strain evidence="21">TW14994</strain>
    </source>
</reference>
<organism evidence="19 27">
    <name type="scientific">Escherichia coli</name>
    <dbReference type="NCBI Taxonomy" id="562"/>
    <lineage>
        <taxon>Bacteria</taxon>
        <taxon>Pseudomonadati</taxon>
        <taxon>Pseudomonadota</taxon>
        <taxon>Gammaproteobacteria</taxon>
        <taxon>Enterobacterales</taxon>
        <taxon>Enterobacteriaceae</taxon>
        <taxon>Escherichia</taxon>
    </lineage>
</organism>
<reference evidence="19 27" key="4">
    <citation type="submission" date="2019-12" db="EMBL/GenBank/DDBJ databases">
        <authorList>
            <consortium name="NARMS: The National Antimicrobial Resistance Monitoring System"/>
        </authorList>
    </citation>
    <scope>NUCLEOTIDE SEQUENCE [LARGE SCALE GENOMIC DNA]</scope>
    <source>
        <strain evidence="19 27">CVM N19EC0510</strain>
    </source>
</reference>
<feature type="compositionally biased region" description="Low complexity" evidence="16">
    <location>
        <begin position="754"/>
        <end position="842"/>
    </location>
</feature>
<dbReference type="Proteomes" id="UP000842385">
    <property type="component" value="Unassembled WGS sequence"/>
</dbReference>
<evidence type="ECO:0000313" key="21">
    <source>
        <dbReference type="EMBL" id="HAI8958426.1"/>
    </source>
</evidence>
<dbReference type="Proteomes" id="UP000254718">
    <property type="component" value="Unassembled WGS sequence"/>
</dbReference>
<evidence type="ECO:0000256" key="11">
    <source>
        <dbReference type="ARBA" id="ARBA00022989"/>
    </source>
</evidence>
<feature type="transmembrane region" description="Helical" evidence="17">
    <location>
        <begin position="110"/>
        <end position="131"/>
    </location>
</feature>
<feature type="domain" description="FtsK" evidence="18">
    <location>
        <begin position="1000"/>
        <end position="1213"/>
    </location>
</feature>
<dbReference type="NCBIfam" id="NF007615">
    <property type="entry name" value="PRK10263.1"/>
    <property type="match status" value="1"/>
</dbReference>
<dbReference type="Proteomes" id="UP000531463">
    <property type="component" value="Unassembled WGS sequence"/>
</dbReference>
<evidence type="ECO:0000313" key="19">
    <source>
        <dbReference type="EMBL" id="EFH6094825.1"/>
    </source>
</evidence>
<dbReference type="InterPro" id="IPR018541">
    <property type="entry name" value="Ftsk_gamma"/>
</dbReference>
<dbReference type="GO" id="GO:0005886">
    <property type="term" value="C:plasma membrane"/>
    <property type="evidence" value="ECO:0007669"/>
    <property type="project" value="UniProtKB-SubCell"/>
</dbReference>
<evidence type="ECO:0000256" key="16">
    <source>
        <dbReference type="SAM" id="MobiDB-lite"/>
    </source>
</evidence>
<dbReference type="SMART" id="SM00843">
    <property type="entry name" value="Ftsk_gamma"/>
    <property type="match status" value="1"/>
</dbReference>
<feature type="compositionally biased region" description="Basic and acidic residues" evidence="16">
    <location>
        <begin position="632"/>
        <end position="641"/>
    </location>
</feature>
<evidence type="ECO:0000256" key="7">
    <source>
        <dbReference type="ARBA" id="ARBA00022692"/>
    </source>
</evidence>
<evidence type="ECO:0000256" key="17">
    <source>
        <dbReference type="SAM" id="Phobius"/>
    </source>
</evidence>
<keyword evidence="5" id="KW-0997">Cell inner membrane</keyword>
<reference evidence="20 26" key="5">
    <citation type="submission" date="2020-02" db="EMBL/GenBank/DDBJ databases">
        <authorList>
            <consortium name="PulseNet: The National Subtyping Network for Foodborne Disease Surveillance"/>
            <person name="Tarr C.L."/>
            <person name="Trees E."/>
            <person name="Katz L.S."/>
            <person name="Carleton-Romer H.A."/>
            <person name="Stroika S."/>
            <person name="Kucerova Z."/>
            <person name="Roache K.F."/>
            <person name="Sabol A.L."/>
            <person name="Besser J."/>
            <person name="Gerner-Smidt P."/>
        </authorList>
    </citation>
    <scope>NUCLEOTIDE SEQUENCE [LARGE SCALE GENOMIC DNA]</scope>
    <source>
        <strain evidence="20 26">2014C-3796</strain>
    </source>
</reference>
<dbReference type="Pfam" id="PF13491">
    <property type="entry name" value="FtsK_4TM"/>
    <property type="match status" value="1"/>
</dbReference>
<keyword evidence="8 15" id="KW-0547">Nucleotide-binding</keyword>
<keyword evidence="9" id="KW-0159">Chromosome partition</keyword>
<dbReference type="EMBL" id="AASWKH010000007">
    <property type="protein sequence ID" value="EFH6094825.1"/>
    <property type="molecule type" value="Genomic_DNA"/>
</dbReference>
<evidence type="ECO:0000256" key="15">
    <source>
        <dbReference type="PROSITE-ProRule" id="PRU00289"/>
    </source>
</evidence>
<evidence type="ECO:0000256" key="14">
    <source>
        <dbReference type="ARBA" id="ARBA00023306"/>
    </source>
</evidence>
<keyword evidence="6" id="KW-0132">Cell division</keyword>
<dbReference type="Pfam" id="PF09397">
    <property type="entry name" value="FtsK_gamma"/>
    <property type="match status" value="1"/>
</dbReference>
<dbReference type="RefSeq" id="WP_000077016.1">
    <property type="nucleotide sequence ID" value="NZ_AP022295.1"/>
</dbReference>
<comment type="similarity">
    <text evidence="2">Belongs to the FtsK/SpoIIIE/SftA family.</text>
</comment>
<dbReference type="GO" id="GO:0005524">
    <property type="term" value="F:ATP binding"/>
    <property type="evidence" value="ECO:0007669"/>
    <property type="project" value="UniProtKB-UniRule"/>
</dbReference>